<dbReference type="Proteomes" id="UP000570595">
    <property type="component" value="Unassembled WGS sequence"/>
</dbReference>
<sequence>PGGEVHAAHALGVCNTLSDMPAKVVVVVVVDLDEYDDGVSAVEEELQSIEIAIDEPRARRDVLRYKLASLRSSDLRSTSSPSSPEWSDSGYPWDAKLRAAAR</sequence>
<protein>
    <submittedName>
        <fullName evidence="2">Uncharacterized protein</fullName>
    </submittedName>
</protein>
<dbReference type="OrthoDB" id="10261556at2759"/>
<feature type="non-terminal residue" evidence="2">
    <location>
        <position position="102"/>
    </location>
</feature>
<feature type="compositionally biased region" description="Low complexity" evidence="1">
    <location>
        <begin position="71"/>
        <end position="89"/>
    </location>
</feature>
<evidence type="ECO:0000256" key="1">
    <source>
        <dbReference type="SAM" id="MobiDB-lite"/>
    </source>
</evidence>
<evidence type="ECO:0000313" key="3">
    <source>
        <dbReference type="Proteomes" id="UP000570595"/>
    </source>
</evidence>
<gene>
    <name evidence="2" type="ORF">FOZ61_003469</name>
</gene>
<name>A0A7J6KLP7_PEROL</name>
<accession>A0A7J6KLP7</accession>
<feature type="region of interest" description="Disordered" evidence="1">
    <location>
        <begin position="71"/>
        <end position="93"/>
    </location>
</feature>
<reference evidence="2 3" key="1">
    <citation type="submission" date="2020-04" db="EMBL/GenBank/DDBJ databases">
        <title>Perkinsus olseni comparative genomics.</title>
        <authorList>
            <person name="Bogema D.R."/>
        </authorList>
    </citation>
    <scope>NUCLEOTIDE SEQUENCE [LARGE SCALE GENOMIC DNA]</scope>
    <source>
        <strain evidence="2">ATCC PRA-179</strain>
    </source>
</reference>
<proteinExistence type="predicted"/>
<dbReference type="EMBL" id="JABAHT010002063">
    <property type="protein sequence ID" value="KAF4647930.1"/>
    <property type="molecule type" value="Genomic_DNA"/>
</dbReference>
<dbReference type="AlphaFoldDB" id="A0A7J6KLP7"/>
<comment type="caution">
    <text evidence="2">The sequence shown here is derived from an EMBL/GenBank/DDBJ whole genome shotgun (WGS) entry which is preliminary data.</text>
</comment>
<organism evidence="2 3">
    <name type="scientific">Perkinsus olseni</name>
    <name type="common">Perkinsus atlanticus</name>
    <dbReference type="NCBI Taxonomy" id="32597"/>
    <lineage>
        <taxon>Eukaryota</taxon>
        <taxon>Sar</taxon>
        <taxon>Alveolata</taxon>
        <taxon>Perkinsozoa</taxon>
        <taxon>Perkinsea</taxon>
        <taxon>Perkinsida</taxon>
        <taxon>Perkinsidae</taxon>
        <taxon>Perkinsus</taxon>
    </lineage>
</organism>
<evidence type="ECO:0000313" key="2">
    <source>
        <dbReference type="EMBL" id="KAF4647930.1"/>
    </source>
</evidence>
<feature type="non-terminal residue" evidence="2">
    <location>
        <position position="1"/>
    </location>
</feature>